<gene>
    <name evidence="2" type="ORF">PBRA_000438</name>
</gene>
<keyword evidence="3" id="KW-1185">Reference proteome</keyword>
<dbReference type="GO" id="GO:0016788">
    <property type="term" value="F:hydrolase activity, acting on ester bonds"/>
    <property type="evidence" value="ECO:0007669"/>
    <property type="project" value="InterPro"/>
</dbReference>
<dbReference type="SUPFAM" id="SSF51556">
    <property type="entry name" value="Metallo-dependent hydrolases"/>
    <property type="match status" value="1"/>
</dbReference>
<protein>
    <recommendedName>
        <fullName evidence="4">TatD related DNase</fullName>
    </recommendedName>
</protein>
<dbReference type="InterPro" id="IPR032466">
    <property type="entry name" value="Metal_Hydrolase"/>
</dbReference>
<feature type="binding site" evidence="1">
    <location>
        <position position="125"/>
    </location>
    <ligand>
        <name>a divalent metal cation</name>
        <dbReference type="ChEBI" id="CHEBI:60240"/>
        <label>1</label>
    </ligand>
</feature>
<dbReference type="Proteomes" id="UP000039324">
    <property type="component" value="Unassembled WGS sequence"/>
</dbReference>
<feature type="binding site" evidence="1">
    <location>
        <position position="161"/>
    </location>
    <ligand>
        <name>a divalent metal cation</name>
        <dbReference type="ChEBI" id="CHEBI:60240"/>
        <label>2</label>
    </ligand>
</feature>
<sequence length="319" mass="35080">LMGSAAWRSARKAVPSSLGAPLVDVGVLLGHPRLKLKHEIVDRAALAGVSHMVIVSGSLKESRQVIKLCRTLEDAGTRVLCAVGCSPNDAARHSHGRLNMSLLEAMDQYCELVGGNSDVVVAVGETGLDYDGRESAPIDQMNAMAAFLELSIQANLPAILHVKDDAHDDFCKVMDSFGPRQWRGVMHCYTDNNEAHLEKYLSYGLSIGICGWVTDERPGRGKAQQKLIREIPLDRIMIESLAPHMIPRNIRRYDFVPRIKICEPSVVSYIARKIAQCYRDAGITMSVDDIARHTTRNAMAMFNLPAAKCDQPSDDDADD</sequence>
<dbReference type="PANTHER" id="PTHR46124">
    <property type="entry name" value="D-AMINOACYL-TRNA DEACYLASE"/>
    <property type="match status" value="1"/>
</dbReference>
<dbReference type="EMBL" id="CDSF01000001">
    <property type="protein sequence ID" value="CEO94653.1"/>
    <property type="molecule type" value="Genomic_DNA"/>
</dbReference>
<dbReference type="CDD" id="cd01310">
    <property type="entry name" value="TatD_DNAse"/>
    <property type="match status" value="1"/>
</dbReference>
<evidence type="ECO:0000313" key="3">
    <source>
        <dbReference type="Proteomes" id="UP000039324"/>
    </source>
</evidence>
<dbReference type="OrthoDB" id="6079689at2759"/>
<dbReference type="AlphaFoldDB" id="A0A0G4IHG9"/>
<dbReference type="PIRSF" id="PIRSF005902">
    <property type="entry name" value="DNase_TatD"/>
    <property type="match status" value="1"/>
</dbReference>
<feature type="non-terminal residue" evidence="2">
    <location>
        <position position="1"/>
    </location>
</feature>
<dbReference type="Pfam" id="PF01026">
    <property type="entry name" value="TatD_DNase"/>
    <property type="match status" value="1"/>
</dbReference>
<accession>A0A0G4IHG9</accession>
<reference evidence="2 3" key="1">
    <citation type="submission" date="2015-02" db="EMBL/GenBank/DDBJ databases">
        <authorList>
            <person name="Chooi Y.-H."/>
        </authorList>
    </citation>
    <scope>NUCLEOTIDE SEQUENCE [LARGE SCALE GENOMIC DNA]</scope>
    <source>
        <strain evidence="2">E3</strain>
    </source>
</reference>
<evidence type="ECO:0008006" key="4">
    <source>
        <dbReference type="Google" id="ProtNLM"/>
    </source>
</evidence>
<dbReference type="InterPro" id="IPR001130">
    <property type="entry name" value="TatD-like"/>
</dbReference>
<keyword evidence="1" id="KW-0479">Metal-binding</keyword>
<dbReference type="PANTHER" id="PTHR46124:SF2">
    <property type="entry name" value="D-AMINOACYL-TRNA DEACYLASE"/>
    <property type="match status" value="1"/>
</dbReference>
<dbReference type="Gene3D" id="3.20.20.140">
    <property type="entry name" value="Metal-dependent hydrolases"/>
    <property type="match status" value="1"/>
</dbReference>
<evidence type="ECO:0000256" key="1">
    <source>
        <dbReference type="PIRSR" id="PIRSR005902-1"/>
    </source>
</evidence>
<dbReference type="GO" id="GO:0046872">
    <property type="term" value="F:metal ion binding"/>
    <property type="evidence" value="ECO:0007669"/>
    <property type="project" value="UniProtKB-KW"/>
</dbReference>
<proteinExistence type="predicted"/>
<feature type="binding site" evidence="1">
    <location>
        <position position="187"/>
    </location>
    <ligand>
        <name>a divalent metal cation</name>
        <dbReference type="ChEBI" id="CHEBI:60240"/>
        <label>2</label>
    </ligand>
</feature>
<name>A0A0G4IHG9_PLABS</name>
<organism evidence="2 3">
    <name type="scientific">Plasmodiophora brassicae</name>
    <name type="common">Clubroot disease agent</name>
    <dbReference type="NCBI Taxonomy" id="37360"/>
    <lineage>
        <taxon>Eukaryota</taxon>
        <taxon>Sar</taxon>
        <taxon>Rhizaria</taxon>
        <taxon>Endomyxa</taxon>
        <taxon>Phytomyxea</taxon>
        <taxon>Plasmodiophorida</taxon>
        <taxon>Plasmodiophoridae</taxon>
        <taxon>Plasmodiophora</taxon>
    </lineage>
</organism>
<dbReference type="OMA" id="KESICMI"/>
<evidence type="ECO:0000313" key="2">
    <source>
        <dbReference type="EMBL" id="CEO94653.1"/>
    </source>
</evidence>